<sequence>MLLLPRTQGRNVGAYLCKRFLCHDNHVGRLEGHLGYTTARLAASSTVVVSSFACRFRSRHSNACCTIERATSWASTFPFCCPTDQLTKTIPSGNQTGDFLFLRFYRIECFRPCSNSSDRCNITATRVLWHMPSAPSLHTIISYIREMTLRA</sequence>
<reference evidence="1 2" key="1">
    <citation type="journal article" date="2014" name="PLoS ONE">
        <title>De novo Genome Assembly of the Fungal Plant Pathogen Pyrenophora semeniperda.</title>
        <authorList>
            <person name="Soliai M.M."/>
            <person name="Meyer S.E."/>
            <person name="Udall J.A."/>
            <person name="Elzinga D.E."/>
            <person name="Hermansen R.A."/>
            <person name="Bodily P.M."/>
            <person name="Hart A.A."/>
            <person name="Coleman C.E."/>
        </authorList>
    </citation>
    <scope>NUCLEOTIDE SEQUENCE [LARGE SCALE GENOMIC DNA]</scope>
    <source>
        <strain evidence="1 2">CCB06</strain>
        <tissue evidence="1">Mycelium</tissue>
    </source>
</reference>
<evidence type="ECO:0000313" key="2">
    <source>
        <dbReference type="Proteomes" id="UP000265663"/>
    </source>
</evidence>
<accession>A0A3M7LYF8</accession>
<gene>
    <name evidence="1" type="ORF">GMOD_00001173</name>
</gene>
<dbReference type="AlphaFoldDB" id="A0A3M7LYF8"/>
<proteinExistence type="predicted"/>
<dbReference type="Proteomes" id="UP000265663">
    <property type="component" value="Unassembled WGS sequence"/>
</dbReference>
<evidence type="ECO:0000313" key="1">
    <source>
        <dbReference type="EMBL" id="RMZ67273.1"/>
    </source>
</evidence>
<organism evidence="1 2">
    <name type="scientific">Pyrenophora seminiperda CCB06</name>
    <dbReference type="NCBI Taxonomy" id="1302712"/>
    <lineage>
        <taxon>Eukaryota</taxon>
        <taxon>Fungi</taxon>
        <taxon>Dikarya</taxon>
        <taxon>Ascomycota</taxon>
        <taxon>Pezizomycotina</taxon>
        <taxon>Dothideomycetes</taxon>
        <taxon>Pleosporomycetidae</taxon>
        <taxon>Pleosporales</taxon>
        <taxon>Pleosporineae</taxon>
        <taxon>Pleosporaceae</taxon>
        <taxon>Pyrenophora</taxon>
    </lineage>
</organism>
<name>A0A3M7LYF8_9PLEO</name>
<dbReference type="EMBL" id="KE747810">
    <property type="protein sequence ID" value="RMZ67273.1"/>
    <property type="molecule type" value="Genomic_DNA"/>
</dbReference>
<protein>
    <submittedName>
        <fullName evidence="1">Uncharacterized protein</fullName>
    </submittedName>
</protein>
<keyword evidence="2" id="KW-1185">Reference proteome</keyword>